<dbReference type="GeneID" id="303367852"/>
<dbReference type="GO" id="GO:0016791">
    <property type="term" value="F:phosphatase activity"/>
    <property type="evidence" value="ECO:0007669"/>
    <property type="project" value="TreeGrafter"/>
</dbReference>
<dbReference type="PROSITE" id="PS51371">
    <property type="entry name" value="CBS"/>
    <property type="match status" value="1"/>
</dbReference>
<keyword evidence="1" id="KW-0378">Hydrolase</keyword>
<evidence type="ECO:0000256" key="2">
    <source>
        <dbReference type="PROSITE-ProRule" id="PRU00703"/>
    </source>
</evidence>
<evidence type="ECO:0000313" key="5">
    <source>
        <dbReference type="EMBL" id="SJZ91663.1"/>
    </source>
</evidence>
<dbReference type="InterPro" id="IPR001932">
    <property type="entry name" value="PPM-type_phosphatase-like_dom"/>
</dbReference>
<feature type="region of interest" description="Disordered" evidence="3">
    <location>
        <begin position="37"/>
        <end position="77"/>
    </location>
</feature>
<dbReference type="Gene3D" id="3.60.40.10">
    <property type="entry name" value="PPM-type phosphatase domain"/>
    <property type="match status" value="1"/>
</dbReference>
<dbReference type="SUPFAM" id="SSF54631">
    <property type="entry name" value="CBS-domain pair"/>
    <property type="match status" value="1"/>
</dbReference>
<dbReference type="InterPro" id="IPR036457">
    <property type="entry name" value="PPM-type-like_dom_sf"/>
</dbReference>
<proteinExistence type="predicted"/>
<keyword evidence="6" id="KW-1185">Reference proteome</keyword>
<dbReference type="Pfam" id="PF00571">
    <property type="entry name" value="CBS"/>
    <property type="match status" value="2"/>
</dbReference>
<evidence type="ECO:0000259" key="4">
    <source>
        <dbReference type="PROSITE" id="PS51371"/>
    </source>
</evidence>
<dbReference type="SMART" id="SM00331">
    <property type="entry name" value="PP2C_SIG"/>
    <property type="match status" value="1"/>
</dbReference>
<organism evidence="5 6">
    <name type="scientific">Treponema berlinense</name>
    <dbReference type="NCBI Taxonomy" id="225004"/>
    <lineage>
        <taxon>Bacteria</taxon>
        <taxon>Pseudomonadati</taxon>
        <taxon>Spirochaetota</taxon>
        <taxon>Spirochaetia</taxon>
        <taxon>Spirochaetales</taxon>
        <taxon>Treponemataceae</taxon>
        <taxon>Treponema</taxon>
    </lineage>
</organism>
<dbReference type="EMBL" id="FUXC01000009">
    <property type="protein sequence ID" value="SJZ91663.1"/>
    <property type="molecule type" value="Genomic_DNA"/>
</dbReference>
<protein>
    <submittedName>
        <fullName evidence="5">Serine phosphatase RsbU, regulator of sigma subunit</fullName>
    </submittedName>
</protein>
<dbReference type="SUPFAM" id="SSF81606">
    <property type="entry name" value="PP2C-like"/>
    <property type="match status" value="1"/>
</dbReference>
<dbReference type="AlphaFoldDB" id="A0A1T4PJE0"/>
<dbReference type="InterPro" id="IPR046342">
    <property type="entry name" value="CBS_dom_sf"/>
</dbReference>
<feature type="domain" description="CBS" evidence="4">
    <location>
        <begin position="170"/>
        <end position="230"/>
    </location>
</feature>
<dbReference type="Proteomes" id="UP000190395">
    <property type="component" value="Unassembled WGS sequence"/>
</dbReference>
<evidence type="ECO:0000256" key="3">
    <source>
        <dbReference type="SAM" id="MobiDB-lite"/>
    </source>
</evidence>
<dbReference type="InterPro" id="IPR000644">
    <property type="entry name" value="CBS_dom"/>
</dbReference>
<keyword evidence="2" id="KW-0129">CBS domain</keyword>
<dbReference type="OrthoDB" id="353740at2"/>
<gene>
    <name evidence="5" type="ORF">SAMN02745152_01620</name>
</gene>
<dbReference type="PANTHER" id="PTHR43156">
    <property type="entry name" value="STAGE II SPORULATION PROTEIN E-RELATED"/>
    <property type="match status" value="1"/>
</dbReference>
<evidence type="ECO:0000313" key="6">
    <source>
        <dbReference type="Proteomes" id="UP000190395"/>
    </source>
</evidence>
<dbReference type="PANTHER" id="PTHR43156:SF2">
    <property type="entry name" value="STAGE II SPORULATION PROTEIN E"/>
    <property type="match status" value="1"/>
</dbReference>
<dbReference type="RefSeq" id="WP_078931355.1">
    <property type="nucleotide sequence ID" value="NZ_FUXC01000009.1"/>
</dbReference>
<sequence length="505" mass="55943">MNWGVDFAQGFFIGKGEKVFEKAGKKSFATVASFRYSENVEGEQKSKKSGGVDAKKNAGKAGKAGGGGSEEQDVSLEKEGVKKNSALSPFLKDCRTKIGDFCVEGITFFAETPVPEVLELFQSNVNCLLAVVVDGENRVLGTITRSKFLGLFSSRYGFNLYSRKTIGSLMKKDFLFADENESLIKVSQEAMERDSENIYSPVVVLSKGKYRGIVTVKNLLDTLVNVEVAEKTKDLMLKNKILLKQQQVQARDMKMAELVQKSFYKSAAPQSKDWEAAFFFKPMSSVSGDVYDFYADRNGGFSGCSLFDVSGHGVASGLVGILSKYLASQIFRMYSDKKLNAMLKAFNRFLTEAKGMVENYLTGVFLRVCGSALEYVNAGHPDVFIKRPGKKTAALGEDKKGFRGTFIGIEGLPEEWKTVEEKLEKGTYLLLYTDCLVESRNLMGFEMDGRILGKVFDRACQKNGNSEGKTAKKVLEDLMDAFESFTEGVPWKDDLTVIVLRYKGL</sequence>
<dbReference type="Pfam" id="PF07228">
    <property type="entry name" value="SpoIIE"/>
    <property type="match status" value="1"/>
</dbReference>
<name>A0A1T4PJE0_9SPIR</name>
<reference evidence="5 6" key="1">
    <citation type="submission" date="2017-02" db="EMBL/GenBank/DDBJ databases">
        <authorList>
            <person name="Peterson S.W."/>
        </authorList>
    </citation>
    <scope>NUCLEOTIDE SEQUENCE [LARGE SCALE GENOMIC DNA]</scope>
    <source>
        <strain evidence="5 6">ATCC BAA-909</strain>
    </source>
</reference>
<evidence type="ECO:0000256" key="1">
    <source>
        <dbReference type="ARBA" id="ARBA00022801"/>
    </source>
</evidence>
<accession>A0A1T4PJE0</accession>
<dbReference type="STRING" id="225004.SAMN02745152_01620"/>
<dbReference type="InterPro" id="IPR052016">
    <property type="entry name" value="Bact_Sigma-Reg"/>
</dbReference>
<dbReference type="Gene3D" id="3.10.580.10">
    <property type="entry name" value="CBS-domain"/>
    <property type="match status" value="1"/>
</dbReference>